<dbReference type="RefSeq" id="WP_062021559.1">
    <property type="nucleotide sequence ID" value="NZ_LQQC01000010.1"/>
</dbReference>
<evidence type="ECO:0000259" key="4">
    <source>
        <dbReference type="PROSITE" id="PS51084"/>
    </source>
</evidence>
<sequence>MASIFTKILDGDIPGTFVYEDDRCAAFMDITPMTDGHVLVIPREEIDHWLDMPEDLTAHLMAVAQKIGKAQKKAFSCERVGVMIQGFEVPHVHIHVWPTNSIDDFRLDNKHGSTEAEDIAAAAEKIKAALA</sequence>
<accession>A0A150H844</accession>
<keyword evidence="5" id="KW-0378">Hydrolase</keyword>
<evidence type="ECO:0000256" key="1">
    <source>
        <dbReference type="PIRSR" id="PIRSR601310-1"/>
    </source>
</evidence>
<evidence type="ECO:0000313" key="5">
    <source>
        <dbReference type="EMBL" id="KXZ58273.1"/>
    </source>
</evidence>
<gene>
    <name evidence="5" type="ORF">Bravens_01313</name>
</gene>
<evidence type="ECO:0000256" key="2">
    <source>
        <dbReference type="PIRSR" id="PIRSR601310-3"/>
    </source>
</evidence>
<dbReference type="PROSITE" id="PS51084">
    <property type="entry name" value="HIT_2"/>
    <property type="match status" value="1"/>
</dbReference>
<dbReference type="Pfam" id="PF01230">
    <property type="entry name" value="HIT"/>
    <property type="match status" value="1"/>
</dbReference>
<dbReference type="InterPro" id="IPR001310">
    <property type="entry name" value="Histidine_triad_HIT"/>
</dbReference>
<dbReference type="PRINTS" id="PR00332">
    <property type="entry name" value="HISTRIAD"/>
</dbReference>
<feature type="active site" description="Tele-AMP-histidine intermediate" evidence="1">
    <location>
        <position position="93"/>
    </location>
</feature>
<dbReference type="Proteomes" id="UP000243589">
    <property type="component" value="Unassembled WGS sequence"/>
</dbReference>
<dbReference type="InterPro" id="IPR036265">
    <property type="entry name" value="HIT-like_sf"/>
</dbReference>
<keyword evidence="6" id="KW-1185">Reference proteome</keyword>
<protein>
    <submittedName>
        <fullName evidence="5">HIT-like protein</fullName>
        <ecNumber evidence="5">3.-.-.-</ecNumber>
    </submittedName>
</protein>
<organism evidence="5 6">
    <name type="scientific">Brevibacterium ravenspurgense</name>
    <dbReference type="NCBI Taxonomy" id="479117"/>
    <lineage>
        <taxon>Bacteria</taxon>
        <taxon>Bacillati</taxon>
        <taxon>Actinomycetota</taxon>
        <taxon>Actinomycetes</taxon>
        <taxon>Micrococcales</taxon>
        <taxon>Brevibacteriaceae</taxon>
        <taxon>Brevibacterium</taxon>
    </lineage>
</organism>
<feature type="domain" description="HIT" evidence="4">
    <location>
        <begin position="4"/>
        <end position="107"/>
    </location>
</feature>
<dbReference type="EMBL" id="LQQC01000010">
    <property type="protein sequence ID" value="KXZ58273.1"/>
    <property type="molecule type" value="Genomic_DNA"/>
</dbReference>
<dbReference type="PANTHER" id="PTHR46648">
    <property type="entry name" value="HIT FAMILY PROTEIN 1"/>
    <property type="match status" value="1"/>
</dbReference>
<dbReference type="GO" id="GO:0016787">
    <property type="term" value="F:hydrolase activity"/>
    <property type="evidence" value="ECO:0007669"/>
    <property type="project" value="UniProtKB-KW"/>
</dbReference>
<proteinExistence type="predicted"/>
<dbReference type="InterPro" id="IPR011146">
    <property type="entry name" value="HIT-like"/>
</dbReference>
<evidence type="ECO:0000313" key="6">
    <source>
        <dbReference type="Proteomes" id="UP000243589"/>
    </source>
</evidence>
<dbReference type="PATRIC" id="fig|479117.4.peg.1307"/>
<name>A0A150H844_9MICO</name>
<feature type="short sequence motif" description="Histidine triad motif" evidence="2 3">
    <location>
        <begin position="91"/>
        <end position="95"/>
    </location>
</feature>
<dbReference type="SUPFAM" id="SSF54197">
    <property type="entry name" value="HIT-like"/>
    <property type="match status" value="1"/>
</dbReference>
<dbReference type="Gene3D" id="3.30.428.10">
    <property type="entry name" value="HIT-like"/>
    <property type="match status" value="1"/>
</dbReference>
<dbReference type="GO" id="GO:0009117">
    <property type="term" value="P:nucleotide metabolic process"/>
    <property type="evidence" value="ECO:0007669"/>
    <property type="project" value="TreeGrafter"/>
</dbReference>
<dbReference type="PANTHER" id="PTHR46648:SF1">
    <property type="entry name" value="ADENOSINE 5'-MONOPHOSPHORAMIDASE HNT1"/>
    <property type="match status" value="1"/>
</dbReference>
<comment type="caution">
    <text evidence="5">The sequence shown here is derived from an EMBL/GenBank/DDBJ whole genome shotgun (WGS) entry which is preliminary data.</text>
</comment>
<evidence type="ECO:0000256" key="3">
    <source>
        <dbReference type="PROSITE-ProRule" id="PRU00464"/>
    </source>
</evidence>
<dbReference type="EC" id="3.-.-.-" evidence="5"/>
<dbReference type="AlphaFoldDB" id="A0A150H844"/>
<reference evidence="5 6" key="1">
    <citation type="submission" date="2016-01" db="EMBL/GenBank/DDBJ databases">
        <title>Use of Whole Genome Sequencing to ascertain that Brevibacterium massiliense (Roux, Raoult 2009) is a later heterotypic synonym of Brevibacterium ravenspurgense (Mages 2008).</title>
        <authorList>
            <person name="Bernier A.-M."/>
            <person name="Burdz T."/>
            <person name="Huynh C."/>
            <person name="Pachecho A.L."/>
            <person name="Wiebe D."/>
            <person name="Bonner C."/>
            <person name="Bernard K."/>
        </authorList>
    </citation>
    <scope>NUCLEOTIDE SEQUENCE [LARGE SCALE GENOMIC DNA]</scope>
    <source>
        <strain evidence="5 6">CCUG56047</strain>
    </source>
</reference>